<organism evidence="2 3">
    <name type="scientific">Staphylococcus lugdunensis</name>
    <dbReference type="NCBI Taxonomy" id="28035"/>
    <lineage>
        <taxon>Bacteria</taxon>
        <taxon>Bacillati</taxon>
        <taxon>Bacillota</taxon>
        <taxon>Bacilli</taxon>
        <taxon>Bacillales</taxon>
        <taxon>Staphylococcaceae</taxon>
        <taxon>Staphylococcus</taxon>
    </lineage>
</organism>
<comment type="caution">
    <text evidence="2">The sequence shown here is derived from an EMBL/GenBank/DDBJ whole genome shotgun (WGS) entry which is preliminary data.</text>
</comment>
<feature type="region of interest" description="Disordered" evidence="1">
    <location>
        <begin position="28"/>
        <end position="85"/>
    </location>
</feature>
<evidence type="ECO:0000313" key="3">
    <source>
        <dbReference type="Proteomes" id="UP000293637"/>
    </source>
</evidence>
<name>A0A4V2KVR7_STALU</name>
<accession>A0A4V2KVR7</accession>
<dbReference type="AlphaFoldDB" id="A0A4V2KVR7"/>
<protein>
    <recommendedName>
        <fullName evidence="4">Nitrogen fixation protein NifR</fullName>
    </recommendedName>
</protein>
<evidence type="ECO:0000256" key="1">
    <source>
        <dbReference type="SAM" id="MobiDB-lite"/>
    </source>
</evidence>
<proteinExistence type="predicted"/>
<evidence type="ECO:0008006" key="4">
    <source>
        <dbReference type="Google" id="ProtNLM"/>
    </source>
</evidence>
<dbReference type="RefSeq" id="WP_002491956.1">
    <property type="nucleotide sequence ID" value="NZ_CBCRWH010000002.1"/>
</dbReference>
<dbReference type="EMBL" id="SCHB01000003">
    <property type="protein sequence ID" value="TBW72519.1"/>
    <property type="molecule type" value="Genomic_DNA"/>
</dbReference>
<evidence type="ECO:0000313" key="2">
    <source>
        <dbReference type="EMBL" id="TBW72519.1"/>
    </source>
</evidence>
<reference evidence="2 3" key="1">
    <citation type="journal article" date="2019" name="Sci. Transl. Med.">
        <title>Quorum sensing between bacterial species on the skin protects against epidermal injury in atopic dermatitis.</title>
        <authorList>
            <person name="Williams M.R."/>
        </authorList>
    </citation>
    <scope>NUCLEOTIDE SEQUENCE [LARGE SCALE GENOMIC DNA]</scope>
    <source>
        <strain evidence="2 3">E7</strain>
    </source>
</reference>
<dbReference type="Proteomes" id="UP000293637">
    <property type="component" value="Unassembled WGS sequence"/>
</dbReference>
<gene>
    <name evidence="2" type="ORF">EQ812_05975</name>
</gene>
<sequence>MKKAWYKRIFNPVNYCQYLVHSLKHVPSPTDKASWGGAPTERISTRNSTSKASWGGAPTERISTRNSTSKASWGRPSTERKEQAL</sequence>